<feature type="compositionally biased region" description="Polar residues" evidence="7">
    <location>
        <begin position="82"/>
        <end position="100"/>
    </location>
</feature>
<feature type="region of interest" description="Disordered" evidence="7">
    <location>
        <begin position="1620"/>
        <end position="1643"/>
    </location>
</feature>
<dbReference type="InterPro" id="IPR012340">
    <property type="entry name" value="NA-bd_OB-fold"/>
</dbReference>
<dbReference type="CDD" id="cd04493">
    <property type="entry name" value="BRCA2DBD_OB1"/>
    <property type="match status" value="1"/>
</dbReference>
<dbReference type="Proteomes" id="UP000078542">
    <property type="component" value="Unassembled WGS sequence"/>
</dbReference>
<keyword evidence="10" id="KW-1185">Reference proteome</keyword>
<reference evidence="9 10" key="1">
    <citation type="submission" date="2016-03" db="EMBL/GenBank/DDBJ databases">
        <title>Cyphomyrmex costatus WGS genome.</title>
        <authorList>
            <person name="Nygaard S."/>
            <person name="Hu H."/>
            <person name="Boomsma J."/>
            <person name="Zhang G."/>
        </authorList>
    </citation>
    <scope>NUCLEOTIDE SEQUENCE [LARGE SCALE GENOMIC DNA]</scope>
    <source>
        <strain evidence="9">MS0001</strain>
        <tissue evidence="9">Whole body</tissue>
    </source>
</reference>
<dbReference type="EMBL" id="KQ978260">
    <property type="protein sequence ID" value="KYM95863.1"/>
    <property type="molecule type" value="Genomic_DNA"/>
</dbReference>
<dbReference type="InterPro" id="IPR036315">
    <property type="entry name" value="BRCA2_hlx_sf"/>
</dbReference>
<keyword evidence="3" id="KW-0238">DNA-binding</keyword>
<proteinExistence type="predicted"/>
<evidence type="ECO:0000256" key="2">
    <source>
        <dbReference type="ARBA" id="ARBA00022763"/>
    </source>
</evidence>
<feature type="compositionally biased region" description="Polar residues" evidence="7">
    <location>
        <begin position="1621"/>
        <end position="1643"/>
    </location>
</feature>
<dbReference type="SMART" id="SM01341">
    <property type="entry name" value="Tower"/>
    <property type="match status" value="1"/>
</dbReference>
<dbReference type="PROSITE" id="PS50138">
    <property type="entry name" value="BRCA2_REPEAT"/>
    <property type="match status" value="2"/>
</dbReference>
<keyword evidence="6" id="KW-0175">Coiled coil</keyword>
<feature type="compositionally biased region" description="Acidic residues" evidence="7">
    <location>
        <begin position="1"/>
        <end position="22"/>
    </location>
</feature>
<evidence type="ECO:0000256" key="7">
    <source>
        <dbReference type="SAM" id="MobiDB-lite"/>
    </source>
</evidence>
<dbReference type="SUPFAM" id="SSF50249">
    <property type="entry name" value="Nucleic acid-binding proteins"/>
    <property type="match status" value="3"/>
</dbReference>
<feature type="region of interest" description="Disordered" evidence="7">
    <location>
        <begin position="82"/>
        <end position="112"/>
    </location>
</feature>
<evidence type="ECO:0000256" key="5">
    <source>
        <dbReference type="ARBA" id="ARBA00023204"/>
    </source>
</evidence>
<dbReference type="GO" id="GO:0000724">
    <property type="term" value="P:double-strand break repair via homologous recombination"/>
    <property type="evidence" value="ECO:0007669"/>
    <property type="project" value="InterPro"/>
</dbReference>
<dbReference type="InterPro" id="IPR015188">
    <property type="entry name" value="BRCA2_OB_3"/>
</dbReference>
<dbReference type="InterPro" id="IPR015252">
    <property type="entry name" value="BRCA2_hlx"/>
</dbReference>
<evidence type="ECO:0000313" key="10">
    <source>
        <dbReference type="Proteomes" id="UP000078542"/>
    </source>
</evidence>
<name>A0A151I9X1_9HYME</name>
<gene>
    <name evidence="9" type="ORF">ALC62_13473</name>
</gene>
<keyword evidence="5" id="KW-0234">DNA repair</keyword>
<dbReference type="InterPro" id="IPR002093">
    <property type="entry name" value="BRCA2_repeat"/>
</dbReference>
<evidence type="ECO:0000313" key="9">
    <source>
        <dbReference type="EMBL" id="KYM95863.1"/>
    </source>
</evidence>
<dbReference type="Gene3D" id="2.40.50.140">
    <property type="entry name" value="Nucleic acid-binding proteins"/>
    <property type="match status" value="4"/>
</dbReference>
<protein>
    <submittedName>
        <fullName evidence="9">Breast cancer type 2 susceptibility protein like protein</fullName>
    </submittedName>
</protein>
<keyword evidence="1" id="KW-0677">Repeat</keyword>
<feature type="coiled-coil region" evidence="6">
    <location>
        <begin position="1271"/>
        <end position="1298"/>
    </location>
</feature>
<feature type="compositionally biased region" description="Basic and acidic residues" evidence="7">
    <location>
        <begin position="711"/>
        <end position="720"/>
    </location>
</feature>
<dbReference type="PANTHER" id="PTHR11289">
    <property type="entry name" value="BREAST CANCER TYPE 2 SUSCEPTIBILITY PROTEIN BRCA2"/>
    <property type="match status" value="1"/>
</dbReference>
<organism evidence="9 10">
    <name type="scientific">Cyphomyrmex costatus</name>
    <dbReference type="NCBI Taxonomy" id="456900"/>
    <lineage>
        <taxon>Eukaryota</taxon>
        <taxon>Metazoa</taxon>
        <taxon>Ecdysozoa</taxon>
        <taxon>Arthropoda</taxon>
        <taxon>Hexapoda</taxon>
        <taxon>Insecta</taxon>
        <taxon>Pterygota</taxon>
        <taxon>Neoptera</taxon>
        <taxon>Endopterygota</taxon>
        <taxon>Hymenoptera</taxon>
        <taxon>Apocrita</taxon>
        <taxon>Aculeata</taxon>
        <taxon>Formicoidea</taxon>
        <taxon>Formicidae</taxon>
        <taxon>Myrmicinae</taxon>
        <taxon>Cyphomyrmex</taxon>
    </lineage>
</organism>
<dbReference type="KEGG" id="ccoa:108779946"/>
<feature type="domain" description="Tower" evidence="8">
    <location>
        <begin position="1199"/>
        <end position="1238"/>
    </location>
</feature>
<feature type="region of interest" description="Disordered" evidence="7">
    <location>
        <begin position="660"/>
        <end position="760"/>
    </location>
</feature>
<dbReference type="STRING" id="456900.A0A151I9X1"/>
<dbReference type="SUPFAM" id="SSF81872">
    <property type="entry name" value="BRCA2 helical domain"/>
    <property type="match status" value="1"/>
</dbReference>
<accession>A0A151I9X1</accession>
<evidence type="ECO:0000256" key="3">
    <source>
        <dbReference type="ARBA" id="ARBA00023125"/>
    </source>
</evidence>
<dbReference type="GO" id="GO:0006355">
    <property type="term" value="P:regulation of DNA-templated transcription"/>
    <property type="evidence" value="ECO:0007669"/>
    <property type="project" value="TreeGrafter"/>
</dbReference>
<dbReference type="GO" id="GO:0005634">
    <property type="term" value="C:nucleus"/>
    <property type="evidence" value="ECO:0007669"/>
    <property type="project" value="TreeGrafter"/>
</dbReference>
<evidence type="ECO:0000256" key="6">
    <source>
        <dbReference type="SAM" id="Coils"/>
    </source>
</evidence>
<dbReference type="Pfam" id="PF09169">
    <property type="entry name" value="BRCA-2_helical"/>
    <property type="match status" value="1"/>
</dbReference>
<dbReference type="Pfam" id="PF09104">
    <property type="entry name" value="BRCA-2_OB3"/>
    <property type="match status" value="1"/>
</dbReference>
<evidence type="ECO:0000256" key="1">
    <source>
        <dbReference type="ARBA" id="ARBA00022737"/>
    </source>
</evidence>
<feature type="compositionally biased region" description="Polar residues" evidence="7">
    <location>
        <begin position="722"/>
        <end position="732"/>
    </location>
</feature>
<feature type="region of interest" description="Disordered" evidence="7">
    <location>
        <begin position="1"/>
        <end position="29"/>
    </location>
</feature>
<dbReference type="InterPro" id="IPR015187">
    <property type="entry name" value="BRCA2_OB_1"/>
</dbReference>
<sequence>MDIPETDNSEDESDELFSDDEQKEIKHKSKVCQDISILSRSETPLLLLDSPSTIMPTDAVIPSTPLSLLPFLSKINEQWSSDLETPQAESRTMSTSATTEETPKVEQHTPDVSSVKSIEKIISDSPIIVSRASRRRSKRRIFRSSISIDPLDVIDNEDITANVQVETPVISDNTNSIAQDDTTNAAISTPSLKTALKDNKPKVLSKSQDICNNEESKNFTNNVPDSLNTSTQEFFSNVSFSKIDELCSDTFNNKKTMETTVTQCNYEQNIDKGRNIEENENIGFFTARGTSINVSKQALFKAKRLFADMDESAFEMDEMQTQNYEPPAKKNKSNEEKNRDLPSSSFVNNASVNVAKETSKPKPLIEQLKNYDNVYTVNCKQPFVSKSSNEEVNKVPILLSTASGNPINISKKALLKAKALLVDESHNIDDDELIKCYERSTNKNFPIKIQTLPPFSATSGKSIISGESPVKAKTLFAEHLDDTTEVVVAEETDVHNKKTKGLEIKMSNIKFKSPASVVGISKQISEAKIFDKRLDDQLEPTIANEVKINDKVENMQEIKVPSIGFQTAGGTFINISERALSRAKALFADELDCPLEMNILKNSSRDEEKIKKCDLTIPHGGLQTASGQEVPVSNNAALIARELFFNDCLDESNPDLGRASLQKRKLSETNVDGSTPQGRNYTSEIRKNRLSGEFQARKLFSDSTSASTDNDENRDPDKKRQTSPIVDSISKSPNKDPIESTESETAGSPVIGRQSSLRKRKNLGYQRDEYNASRADNKMPDNENVALQEIVQGSAACGKIDDDKLNTEEPTQAAQGNAKGNSAALNEYGDTQMMMDFIDQSTTILQNRLAATLEQEAIITVKRRQAPSEGSKQSMGHLYRYKQINSNARLSMRKVSGGVPPMPCSYRELINRRISPRILEITAMTAATYKFRCSDFYGDNVAHSNVHGIEMEDGVRLILDENGYMGVWEFLRAFLASPGVDPNLVPARWVENHYRWIVWKLASMDRMKFGSTKLPRALTPSHVMAQLKYRYDREIDRSQRPAIRRILEKDDVASKRMTLCVSSIIQDSNVSMEVGKSPHIGMPKWRIELTDGWYSINTCIDISMMKNISTGKIREGTKLVLSGAELLNCDQGFYPLETPADVCLKLHTNSTRRARWDTKLGYAPRSGPIPIKLRNVCPSGGLIGKMTIVVARVYPMLYHEKTASGDSIVRNAKSEEKAQNKYEQQCWSKIESFYAEAEDFQGKGLSCETNDLVIQLSEDYEILSTEESVSKKRYDELLQELHQKEERFKQRMQSKLRESLPGPRQVSQLLKVRVCDKNANAILSVWSPSEEVVDALKEGACVSLCNIVASGKRGTELQLTARRSAIFKPGKMHDTSYPARVCTSLDEIANSEFVPPYGEFDTIGFVCSVGPAPYGMRDFDAVHLAYRKAGSSESSYLSILFWQGIASYGYTEILTVGSIVACSNLEWRRATSWNVPAAYCTDRSTFTRNPRRNHLYESFENLRNLITDPIKYAESCTLELNVELQKKLTPTRYSTGKNTPIKIYSSTSSADKKLVDYTSPLATPKLGMDNHSNFIASNPSIKKRLEKLQQYGEAPQLSPIVLKNSKRICLDFRSPILPISDANSTKETTNQPGELNLSSTSEK</sequence>
<dbReference type="Pfam" id="PF00634">
    <property type="entry name" value="BRCA2"/>
    <property type="match status" value="3"/>
</dbReference>
<dbReference type="OrthoDB" id="21095at2759"/>
<feature type="compositionally biased region" description="Polar residues" evidence="7">
    <location>
        <begin position="668"/>
        <end position="683"/>
    </location>
</feature>
<feature type="region of interest" description="Disordered" evidence="7">
    <location>
        <begin position="321"/>
        <end position="351"/>
    </location>
</feature>
<evidence type="ECO:0000259" key="8">
    <source>
        <dbReference type="SMART" id="SM01341"/>
    </source>
</evidence>
<dbReference type="GO" id="GO:0003677">
    <property type="term" value="F:DNA binding"/>
    <property type="evidence" value="ECO:0007669"/>
    <property type="project" value="UniProtKB-KW"/>
</dbReference>
<keyword evidence="2" id="KW-0227">DNA damage</keyword>
<keyword evidence="4" id="KW-0233">DNA recombination</keyword>
<dbReference type="Pfam" id="PF09103">
    <property type="entry name" value="BRCA-2_OB1"/>
    <property type="match status" value="1"/>
</dbReference>
<dbReference type="InterPro" id="IPR015525">
    <property type="entry name" value="BRCA2"/>
</dbReference>
<dbReference type="InterPro" id="IPR015205">
    <property type="entry name" value="Tower_dom"/>
</dbReference>
<evidence type="ECO:0000256" key="4">
    <source>
        <dbReference type="ARBA" id="ARBA00023172"/>
    </source>
</evidence>
<dbReference type="PANTHER" id="PTHR11289:SF0">
    <property type="entry name" value="BREAST CANCER TYPE 2 SUSCEPTIBILITY PROTEIN"/>
    <property type="match status" value="1"/>
</dbReference>